<reference evidence="2 3" key="1">
    <citation type="submission" date="2018-11" db="EMBL/GenBank/DDBJ databases">
        <authorList>
            <person name="Zhou Z."/>
            <person name="Wang G."/>
        </authorList>
    </citation>
    <scope>NUCLEOTIDE SEQUENCE [LARGE SCALE GENOMIC DNA]</scope>
    <source>
        <strain evidence="2 3">KCTC42998</strain>
    </source>
</reference>
<accession>A0A3P1CV29</accession>
<evidence type="ECO:0000256" key="1">
    <source>
        <dbReference type="SAM" id="Phobius"/>
    </source>
</evidence>
<name>A0A3P1CV29_9BACT</name>
<dbReference type="PANTHER" id="PTHR32309">
    <property type="entry name" value="TYROSINE-PROTEIN KINASE"/>
    <property type="match status" value="1"/>
</dbReference>
<keyword evidence="1" id="KW-0812">Transmembrane</keyword>
<dbReference type="InterPro" id="IPR050445">
    <property type="entry name" value="Bact_polysacc_biosynth/exp"/>
</dbReference>
<keyword evidence="3" id="KW-1185">Reference proteome</keyword>
<dbReference type="EMBL" id="RQJP01000001">
    <property type="protein sequence ID" value="RRB16950.1"/>
    <property type="molecule type" value="Genomic_DNA"/>
</dbReference>
<dbReference type="Proteomes" id="UP000274271">
    <property type="component" value="Unassembled WGS sequence"/>
</dbReference>
<organism evidence="2 3">
    <name type="scientific">Larkinella knui</name>
    <dbReference type="NCBI Taxonomy" id="2025310"/>
    <lineage>
        <taxon>Bacteria</taxon>
        <taxon>Pseudomonadati</taxon>
        <taxon>Bacteroidota</taxon>
        <taxon>Cytophagia</taxon>
        <taxon>Cytophagales</taxon>
        <taxon>Spirosomataceae</taxon>
        <taxon>Larkinella</taxon>
    </lineage>
</organism>
<keyword evidence="1" id="KW-1133">Transmembrane helix</keyword>
<protein>
    <recommendedName>
        <fullName evidence="4">Lipopolysaccharide biosynthesis protein</fullName>
    </recommendedName>
</protein>
<sequence length="375" mass="42146">METIDSRNTDKNQLPPDQISPKVVVNRVILFKNQLMRSWKLLAIFMVIGGAIGFIIDLNLDKRPTYTGYITFNLGGGSSQGGMGELGNLAGMFGLGGGAPDANIFTGENFMYYVVSKPIIARSLMKEVDTTGNFTPLAKTPSNHKDLMINYYIRKSGIQDDEWEKDDTLKNFRFIRGKGLKEFTKLENKALDGVFNRIKGETSIAQLDRKSSFLTLRTGMHAEMLAATWLNVLLETVQEDFTEKQNRKTNEMLKLMEARRDSLGSVLGRNDSNLARYIDQNQQIVVAEGQLQQSKLTRNSTFLQQLYYGAVQSVDNLKLSLIKEAPLFTIVEPVSLPLFKEAHEPFAMQAGLLLGLMLGLVFIFLRQTYQSIMQS</sequence>
<keyword evidence="1" id="KW-0472">Membrane</keyword>
<dbReference type="PANTHER" id="PTHR32309:SF31">
    <property type="entry name" value="CAPSULAR EXOPOLYSACCHARIDE FAMILY"/>
    <property type="match status" value="1"/>
</dbReference>
<feature type="transmembrane region" description="Helical" evidence="1">
    <location>
        <begin position="346"/>
        <end position="365"/>
    </location>
</feature>
<comment type="caution">
    <text evidence="2">The sequence shown here is derived from an EMBL/GenBank/DDBJ whole genome shotgun (WGS) entry which is preliminary data.</text>
</comment>
<dbReference type="OrthoDB" id="927034at2"/>
<evidence type="ECO:0008006" key="4">
    <source>
        <dbReference type="Google" id="ProtNLM"/>
    </source>
</evidence>
<proteinExistence type="predicted"/>
<feature type="transmembrane region" description="Helical" evidence="1">
    <location>
        <begin position="41"/>
        <end position="60"/>
    </location>
</feature>
<gene>
    <name evidence="2" type="ORF">EHT87_01285</name>
</gene>
<evidence type="ECO:0000313" key="3">
    <source>
        <dbReference type="Proteomes" id="UP000274271"/>
    </source>
</evidence>
<evidence type="ECO:0000313" key="2">
    <source>
        <dbReference type="EMBL" id="RRB16950.1"/>
    </source>
</evidence>
<dbReference type="AlphaFoldDB" id="A0A3P1CV29"/>